<dbReference type="InterPro" id="IPR051158">
    <property type="entry name" value="Metallophosphoesterase_sf"/>
</dbReference>
<protein>
    <submittedName>
        <fullName evidence="2">Phosphoesterase</fullName>
    </submittedName>
</protein>
<dbReference type="GO" id="GO:0016787">
    <property type="term" value="F:hydrolase activity"/>
    <property type="evidence" value="ECO:0007669"/>
    <property type="project" value="InterPro"/>
</dbReference>
<dbReference type="SUPFAM" id="SSF56300">
    <property type="entry name" value="Metallo-dependent phosphatases"/>
    <property type="match status" value="1"/>
</dbReference>
<dbReference type="InterPro" id="IPR029052">
    <property type="entry name" value="Metallo-depent_PP-like"/>
</dbReference>
<accession>A0A378JI71</accession>
<dbReference type="PANTHER" id="PTHR31302">
    <property type="entry name" value="TRANSMEMBRANE PROTEIN WITH METALLOPHOSPHOESTERASE DOMAIN-RELATED"/>
    <property type="match status" value="1"/>
</dbReference>
<evidence type="ECO:0000313" key="2">
    <source>
        <dbReference type="EMBL" id="STX50461.1"/>
    </source>
</evidence>
<dbReference type="PANTHER" id="PTHR31302:SF0">
    <property type="entry name" value="TRANSMEMBRANE PROTEIN WITH METALLOPHOSPHOESTERASE DOMAIN"/>
    <property type="match status" value="1"/>
</dbReference>
<dbReference type="EMBL" id="UGOD01000001">
    <property type="protein sequence ID" value="STX50461.1"/>
    <property type="molecule type" value="Genomic_DNA"/>
</dbReference>
<dbReference type="AlphaFoldDB" id="A0A378JI71"/>
<dbReference type="Proteomes" id="UP000254794">
    <property type="component" value="Unassembled WGS sequence"/>
</dbReference>
<sequence length="268" mass="30042">MKLAWLTDIHLNFLEVEARQKYYENILVTGCDAILISGDIAEATSLINILKEMVGQIKKPIYFIVGNHDYYRGNINDVRKALTELSTANANLFWLPASGLQQLPNNTVLLGQDGWADGRLGDYQNSPVSLNDSRMIADLFQEKMLGRQHLLQKMQGLADQDANALKNDLTQAVKQQPTKIIILTHVPPFKEVSQHMGQISDDNYLPYFSSKAIGDILMPFAIENPLIDFLVLCGHTHSGAEYQPRTNLIVKAGKAEYYKPGIQEIITI</sequence>
<dbReference type="InterPro" id="IPR004843">
    <property type="entry name" value="Calcineurin-like_PHP"/>
</dbReference>
<evidence type="ECO:0000259" key="1">
    <source>
        <dbReference type="Pfam" id="PF00149"/>
    </source>
</evidence>
<evidence type="ECO:0000313" key="3">
    <source>
        <dbReference type="Proteomes" id="UP000254794"/>
    </source>
</evidence>
<dbReference type="Gene3D" id="3.60.21.10">
    <property type="match status" value="1"/>
</dbReference>
<dbReference type="Pfam" id="PF00149">
    <property type="entry name" value="Metallophos"/>
    <property type="match status" value="1"/>
</dbReference>
<gene>
    <name evidence="2" type="ORF">NCTC13316_00542</name>
</gene>
<organism evidence="2 3">
    <name type="scientific">Legionella busanensis</name>
    <dbReference type="NCBI Taxonomy" id="190655"/>
    <lineage>
        <taxon>Bacteria</taxon>
        <taxon>Pseudomonadati</taxon>
        <taxon>Pseudomonadota</taxon>
        <taxon>Gammaproteobacteria</taxon>
        <taxon>Legionellales</taxon>
        <taxon>Legionellaceae</taxon>
        <taxon>Legionella</taxon>
    </lineage>
</organism>
<feature type="domain" description="Calcineurin-like phosphoesterase" evidence="1">
    <location>
        <begin position="1"/>
        <end position="238"/>
    </location>
</feature>
<name>A0A378JI71_9GAMM</name>
<reference evidence="2 3" key="1">
    <citation type="submission" date="2018-06" db="EMBL/GenBank/DDBJ databases">
        <authorList>
            <consortium name="Pathogen Informatics"/>
            <person name="Doyle S."/>
        </authorList>
    </citation>
    <scope>NUCLEOTIDE SEQUENCE [LARGE SCALE GENOMIC DNA]</scope>
    <source>
        <strain evidence="2 3">NCTC13316</strain>
    </source>
</reference>
<keyword evidence="3" id="KW-1185">Reference proteome</keyword>
<proteinExistence type="predicted"/>
<dbReference type="RefSeq" id="WP_115330178.1">
    <property type="nucleotide sequence ID" value="NZ_CAAAHP010000004.1"/>
</dbReference>
<dbReference type="OrthoDB" id="9780884at2"/>